<evidence type="ECO:0000256" key="1">
    <source>
        <dbReference type="SAM" id="Phobius"/>
    </source>
</evidence>
<protein>
    <submittedName>
        <fullName evidence="2">Uncharacterized protein</fullName>
    </submittedName>
</protein>
<sequence>MYPQYHPIPYRSAPIGPAGNARFFPFFGFPFLAGLAGGLIGGALAFGPRPYYPYPPYPPAPYPCAGYPCQQPYYY</sequence>
<reference evidence="2 3" key="1">
    <citation type="submission" date="2014-06" db="EMBL/GenBank/DDBJ databases">
        <title>Draft genome sequence of Bacillus manliponensis JCM 15802 (MCCC 1A00708).</title>
        <authorList>
            <person name="Lai Q."/>
            <person name="Liu Y."/>
            <person name="Shao Z."/>
        </authorList>
    </citation>
    <scope>NUCLEOTIDE SEQUENCE [LARGE SCALE GENOMIC DNA]</scope>
    <source>
        <strain evidence="2 3">JCM 15802</strain>
    </source>
</reference>
<dbReference type="AlphaFoldDB" id="A0A073K358"/>
<dbReference type="EMBL" id="JOTN01000002">
    <property type="protein sequence ID" value="KEK20986.1"/>
    <property type="molecule type" value="Genomic_DNA"/>
</dbReference>
<comment type="caution">
    <text evidence="2">The sequence shown here is derived from an EMBL/GenBank/DDBJ whole genome shotgun (WGS) entry which is preliminary data.</text>
</comment>
<keyword evidence="1" id="KW-0472">Membrane</keyword>
<dbReference type="RefSeq" id="WP_034635865.1">
    <property type="nucleotide sequence ID" value="NZ_CBCSJC010000001.1"/>
</dbReference>
<keyword evidence="1" id="KW-0812">Transmembrane</keyword>
<gene>
    <name evidence="2" type="ORF">BAMA_09340</name>
</gene>
<keyword evidence="3" id="KW-1185">Reference proteome</keyword>
<evidence type="ECO:0000313" key="2">
    <source>
        <dbReference type="EMBL" id="KEK20986.1"/>
    </source>
</evidence>
<evidence type="ECO:0000313" key="3">
    <source>
        <dbReference type="Proteomes" id="UP000027822"/>
    </source>
</evidence>
<dbReference type="eggNOG" id="ENOG5030E5H">
    <property type="taxonomic scope" value="Bacteria"/>
</dbReference>
<keyword evidence="1" id="KW-1133">Transmembrane helix</keyword>
<feature type="transmembrane region" description="Helical" evidence="1">
    <location>
        <begin position="23"/>
        <end position="46"/>
    </location>
</feature>
<dbReference type="Proteomes" id="UP000027822">
    <property type="component" value="Unassembled WGS sequence"/>
</dbReference>
<name>A0A073K358_9BACI</name>
<accession>A0A073K358</accession>
<organism evidence="2 3">
    <name type="scientific">Bacillus manliponensis</name>
    <dbReference type="NCBI Taxonomy" id="574376"/>
    <lineage>
        <taxon>Bacteria</taxon>
        <taxon>Bacillati</taxon>
        <taxon>Bacillota</taxon>
        <taxon>Bacilli</taxon>
        <taxon>Bacillales</taxon>
        <taxon>Bacillaceae</taxon>
        <taxon>Bacillus</taxon>
        <taxon>Bacillus cereus group</taxon>
    </lineage>
</organism>
<proteinExistence type="predicted"/>